<protein>
    <submittedName>
        <fullName evidence="2">Uncharacterized protein</fullName>
    </submittedName>
</protein>
<dbReference type="AlphaFoldDB" id="X0XEW3"/>
<dbReference type="EMBL" id="BARS01039831">
    <property type="protein sequence ID" value="GAG23466.1"/>
    <property type="molecule type" value="Genomic_DNA"/>
</dbReference>
<comment type="caution">
    <text evidence="2">The sequence shown here is derived from an EMBL/GenBank/DDBJ whole genome shotgun (WGS) entry which is preliminary data.</text>
</comment>
<name>X0XEW3_9ZZZZ</name>
<organism evidence="2">
    <name type="scientific">marine sediment metagenome</name>
    <dbReference type="NCBI Taxonomy" id="412755"/>
    <lineage>
        <taxon>unclassified sequences</taxon>
        <taxon>metagenomes</taxon>
        <taxon>ecological metagenomes</taxon>
    </lineage>
</organism>
<evidence type="ECO:0000313" key="2">
    <source>
        <dbReference type="EMBL" id="GAG23466.1"/>
    </source>
</evidence>
<sequence length="150" mass="15663">MVKKLLIALPIVLALSVASMFLPAQQMDIEGIGRLSLETKITLSVGSEVAYAAPDLITNSPTADSGGWTNPANAYADGGGYASITSGTPSASHTYSGYGFALTGNQINQVRVRYDAWCTGNGGPANQQRVPTADGGISGRWDTAPRWDDV</sequence>
<accession>X0XEW3</accession>
<reference evidence="2" key="1">
    <citation type="journal article" date="2014" name="Front. Microbiol.">
        <title>High frequency of phylogenetically diverse reductive dehalogenase-homologous genes in deep subseafloor sedimentary metagenomes.</title>
        <authorList>
            <person name="Kawai M."/>
            <person name="Futagami T."/>
            <person name="Toyoda A."/>
            <person name="Takaki Y."/>
            <person name="Nishi S."/>
            <person name="Hori S."/>
            <person name="Arai W."/>
            <person name="Tsubouchi T."/>
            <person name="Morono Y."/>
            <person name="Uchiyama I."/>
            <person name="Ito T."/>
            <person name="Fujiyama A."/>
            <person name="Inagaki F."/>
            <person name="Takami H."/>
        </authorList>
    </citation>
    <scope>NUCLEOTIDE SEQUENCE</scope>
    <source>
        <strain evidence="2">Expedition CK06-06</strain>
    </source>
</reference>
<feature type="region of interest" description="Disordered" evidence="1">
    <location>
        <begin position="125"/>
        <end position="150"/>
    </location>
</feature>
<evidence type="ECO:0000256" key="1">
    <source>
        <dbReference type="SAM" id="MobiDB-lite"/>
    </source>
</evidence>
<feature type="non-terminal residue" evidence="2">
    <location>
        <position position="150"/>
    </location>
</feature>
<proteinExistence type="predicted"/>
<gene>
    <name evidence="2" type="ORF">S01H1_60796</name>
</gene>